<evidence type="ECO:0000313" key="1">
    <source>
        <dbReference type="EMBL" id="CAD9779105.1"/>
    </source>
</evidence>
<dbReference type="EMBL" id="HBHP01037704">
    <property type="protein sequence ID" value="CAD9779105.1"/>
    <property type="molecule type" value="Transcribed_RNA"/>
</dbReference>
<name>A0A7S2U6I5_9EUKA</name>
<gene>
    <name evidence="1" type="ORF">LSP00402_LOCUS23122</name>
</gene>
<dbReference type="AlphaFoldDB" id="A0A7S2U6I5"/>
<sequence length="106" mass="12180">MNTKVDWSNFTVPEDLKCSGSNVLKLPSNNRLAYVSVSGRVSVASASQPRRRMNYGSFPLKGYGWRKLSQWPLAECNKPFSLTEITRARKDTYRRIDNFIHNMKHG</sequence>
<accession>A0A7S2U6I5</accession>
<proteinExistence type="predicted"/>
<organism evidence="1">
    <name type="scientific">Lotharella oceanica</name>
    <dbReference type="NCBI Taxonomy" id="641309"/>
    <lineage>
        <taxon>Eukaryota</taxon>
        <taxon>Sar</taxon>
        <taxon>Rhizaria</taxon>
        <taxon>Cercozoa</taxon>
        <taxon>Chlorarachniophyceae</taxon>
        <taxon>Lotharella</taxon>
    </lineage>
</organism>
<protein>
    <submittedName>
        <fullName evidence="1">Uncharacterized protein</fullName>
    </submittedName>
</protein>
<reference evidence="1" key="1">
    <citation type="submission" date="2021-01" db="EMBL/GenBank/DDBJ databases">
        <authorList>
            <person name="Corre E."/>
            <person name="Pelletier E."/>
            <person name="Niang G."/>
            <person name="Scheremetjew M."/>
            <person name="Finn R."/>
            <person name="Kale V."/>
            <person name="Holt S."/>
            <person name="Cochrane G."/>
            <person name="Meng A."/>
            <person name="Brown T."/>
            <person name="Cohen L."/>
        </authorList>
    </citation>
    <scope>NUCLEOTIDE SEQUENCE</scope>
    <source>
        <strain evidence="1">CCMP622</strain>
    </source>
</reference>